<dbReference type="PANTHER" id="PTHR12045">
    <property type="entry name" value="ALLANTOICASE"/>
    <property type="match status" value="1"/>
</dbReference>
<dbReference type="SUPFAM" id="SSF49785">
    <property type="entry name" value="Galactose-binding domain-like"/>
    <property type="match status" value="2"/>
</dbReference>
<dbReference type="PANTHER" id="PTHR12045:SF3">
    <property type="entry name" value="INACTIVE ALLANTOICASE-RELATED"/>
    <property type="match status" value="1"/>
</dbReference>
<dbReference type="InterPro" id="IPR008979">
    <property type="entry name" value="Galactose-bd-like_sf"/>
</dbReference>
<comment type="caution">
    <text evidence="4">The sequence shown here is derived from an EMBL/GenBank/DDBJ whole genome shotgun (WGS) entry which is preliminary data.</text>
</comment>
<dbReference type="InterPro" id="IPR015908">
    <property type="entry name" value="Allantoicase_dom"/>
</dbReference>
<keyword evidence="5" id="KW-1185">Reference proteome</keyword>
<dbReference type="EC" id="3.5.3.4" evidence="2"/>
<evidence type="ECO:0000256" key="2">
    <source>
        <dbReference type="NCBIfam" id="TIGR02961"/>
    </source>
</evidence>
<dbReference type="GO" id="GO:0004037">
    <property type="term" value="F:allantoicase activity"/>
    <property type="evidence" value="ECO:0007669"/>
    <property type="project" value="UniProtKB-EC"/>
</dbReference>
<evidence type="ECO:0000313" key="5">
    <source>
        <dbReference type="Proteomes" id="UP000020681"/>
    </source>
</evidence>
<dbReference type="Proteomes" id="UP000020681">
    <property type="component" value="Unassembled WGS sequence"/>
</dbReference>
<dbReference type="InterPro" id="IPR005164">
    <property type="entry name" value="Allantoicase"/>
</dbReference>
<proteinExistence type="inferred from homology"/>
<sequence>MIWANDESFAEKENLINPGPASYRPASFGHKGQVYDGWETRRRREPGHDQAIVRLGVPGVIRGVVVDTAWFKGNYPPEVSIEALAVDGYPPAEQLASDGGWETIVARAKVVGDADNPFVVSSEKRWTHVRLSIYPDGGVARLRVHGEGRPDRRFLGAGPLDLAALENGGLVLDCSNRFYSSPQHVIFPGLARVMGDGWETARRRDDGNDWVLIKLAGPAWCGWSKSTRRISSGIVRARRRWLVGSPLANGSSCYRAPTSCPTPGTGFWSAPKMLWIRLVWRSIRMAGYRGCGCSGTWRDRVSAGYDRVWSHAARSPVARRCADRGAIRAELRRGGRKQRPRRRLGVRDLLVRDRARTVISEPAHEHGVALRIRISGGRVAGAAGLRAIRRAADHFRRRPGDAAKPRGGKGFS</sequence>
<dbReference type="NCBIfam" id="TIGR02961">
    <property type="entry name" value="allantoicase"/>
    <property type="match status" value="1"/>
</dbReference>
<dbReference type="EMBL" id="JAOL01000122">
    <property type="protein sequence ID" value="EUA89409.1"/>
    <property type="molecule type" value="Genomic_DNA"/>
</dbReference>
<organism evidence="4 5">
    <name type="scientific">Mycobacterium ulcerans str. Harvey</name>
    <dbReference type="NCBI Taxonomy" id="1299332"/>
    <lineage>
        <taxon>Bacteria</taxon>
        <taxon>Bacillati</taxon>
        <taxon>Actinomycetota</taxon>
        <taxon>Actinomycetes</taxon>
        <taxon>Mycobacteriales</taxon>
        <taxon>Mycobacteriaceae</taxon>
        <taxon>Mycobacterium</taxon>
        <taxon>Mycobacterium ulcerans group</taxon>
    </lineage>
</organism>
<dbReference type="Gene3D" id="2.60.120.260">
    <property type="entry name" value="Galactose-binding domain-like"/>
    <property type="match status" value="2"/>
</dbReference>
<name>A0ABN0QXB7_MYCUL</name>
<evidence type="ECO:0000256" key="1">
    <source>
        <dbReference type="ARBA" id="ARBA00009242"/>
    </source>
</evidence>
<evidence type="ECO:0000313" key="4">
    <source>
        <dbReference type="EMBL" id="EUA89409.1"/>
    </source>
</evidence>
<reference evidence="4 5" key="1">
    <citation type="submission" date="2014-01" db="EMBL/GenBank/DDBJ databases">
        <authorList>
            <person name="Dobos K."/>
            <person name="Lenaerts A."/>
            <person name="Ordway D."/>
            <person name="DeGroote M.A."/>
            <person name="Parker T."/>
            <person name="Sizemore C."/>
            <person name="Tallon L.J."/>
            <person name="Sadzewicz L.K."/>
            <person name="Sengamalay N."/>
            <person name="Fraser C.M."/>
            <person name="Hine E."/>
            <person name="Shefchek K.A."/>
            <person name="Das S.P."/>
            <person name="Tettelin H."/>
        </authorList>
    </citation>
    <scope>NUCLEOTIDE SEQUENCE [LARGE SCALE GENOMIC DNA]</scope>
    <source>
        <strain evidence="4 5">Harvey</strain>
    </source>
</reference>
<protein>
    <recommendedName>
        <fullName evidence="2">Allantoicase</fullName>
        <ecNumber evidence="2">3.5.3.4</ecNumber>
    </recommendedName>
</protein>
<evidence type="ECO:0000259" key="3">
    <source>
        <dbReference type="Pfam" id="PF03561"/>
    </source>
</evidence>
<feature type="domain" description="Allantoicase" evidence="3">
    <location>
        <begin position="168"/>
        <end position="218"/>
    </location>
</feature>
<dbReference type="Pfam" id="PF03561">
    <property type="entry name" value="Allantoicase"/>
    <property type="match status" value="2"/>
</dbReference>
<feature type="domain" description="Allantoicase" evidence="3">
    <location>
        <begin position="2"/>
        <end position="147"/>
    </location>
</feature>
<comment type="similarity">
    <text evidence="1">Belongs to the allantoicase family.</text>
</comment>
<accession>A0ABN0QXB7</accession>
<gene>
    <name evidence="4" type="primary">alc</name>
    <name evidence="4" type="ORF">I551_4215</name>
</gene>
<keyword evidence="4" id="KW-0378">Hydrolase</keyword>